<keyword evidence="5" id="KW-0804">Transcription</keyword>
<dbReference type="InterPro" id="IPR015422">
    <property type="entry name" value="PyrdxlP-dep_Trfase_small"/>
</dbReference>
<evidence type="ECO:0000256" key="3">
    <source>
        <dbReference type="ARBA" id="ARBA00023015"/>
    </source>
</evidence>
<dbReference type="InterPro" id="IPR000524">
    <property type="entry name" value="Tscrpt_reg_HTH_GntR"/>
</dbReference>
<dbReference type="InterPro" id="IPR036388">
    <property type="entry name" value="WH-like_DNA-bd_sf"/>
</dbReference>
<dbReference type="SMART" id="SM00345">
    <property type="entry name" value="HTH_GNTR"/>
    <property type="match status" value="1"/>
</dbReference>
<dbReference type="RefSeq" id="WP_010965594.1">
    <property type="nucleotide sequence ID" value="NC_003030.1"/>
</dbReference>
<keyword evidence="7" id="KW-0032">Aminotransferase</keyword>
<keyword evidence="3" id="KW-0805">Transcription regulation</keyword>
<dbReference type="InterPro" id="IPR015421">
    <property type="entry name" value="PyrdxlP-dep_Trfase_major"/>
</dbReference>
<dbReference type="GO" id="GO:0003677">
    <property type="term" value="F:DNA binding"/>
    <property type="evidence" value="ECO:0007669"/>
    <property type="project" value="UniProtKB-KW"/>
</dbReference>
<dbReference type="PIR" id="B97183">
    <property type="entry name" value="B97183"/>
</dbReference>
<dbReference type="eggNOG" id="COG1167">
    <property type="taxonomic scope" value="Bacteria"/>
</dbReference>
<dbReference type="PATRIC" id="fig|272562.8.peg.2494"/>
<evidence type="ECO:0000256" key="5">
    <source>
        <dbReference type="ARBA" id="ARBA00023163"/>
    </source>
</evidence>
<keyword evidence="8" id="KW-1185">Reference proteome</keyword>
<dbReference type="Gene3D" id="3.90.1150.10">
    <property type="entry name" value="Aspartate Aminotransferase, domain 1"/>
    <property type="match status" value="1"/>
</dbReference>
<dbReference type="InterPro" id="IPR004839">
    <property type="entry name" value="Aminotransferase_I/II_large"/>
</dbReference>
<dbReference type="Gene3D" id="3.40.640.10">
    <property type="entry name" value="Type I PLP-dependent aspartate aminotransferase-like (Major domain)"/>
    <property type="match status" value="1"/>
</dbReference>
<dbReference type="STRING" id="272562.CA_C2297"/>
<protein>
    <submittedName>
        <fullName evidence="7">Transcriptional regulator of MocR family (DNA-binding HTH domain and aminotransferase domain)</fullName>
    </submittedName>
</protein>
<organism evidence="7 8">
    <name type="scientific">Clostridium acetobutylicum (strain ATCC 824 / DSM 792 / JCM 1419 / IAM 19013 / LMG 5710 / NBRC 13948 / NRRL B-527 / VKM B-1787 / 2291 / W)</name>
    <dbReference type="NCBI Taxonomy" id="272562"/>
    <lineage>
        <taxon>Bacteria</taxon>
        <taxon>Bacillati</taxon>
        <taxon>Bacillota</taxon>
        <taxon>Clostridia</taxon>
        <taxon>Eubacteriales</taxon>
        <taxon>Clostridiaceae</taxon>
        <taxon>Clostridium</taxon>
    </lineage>
</organism>
<dbReference type="Pfam" id="PF00392">
    <property type="entry name" value="GntR"/>
    <property type="match status" value="1"/>
</dbReference>
<dbReference type="PANTHER" id="PTHR46577:SF1">
    <property type="entry name" value="HTH-TYPE TRANSCRIPTIONAL REGULATORY PROTEIN GABR"/>
    <property type="match status" value="1"/>
</dbReference>
<keyword evidence="4" id="KW-0238">DNA-binding</keyword>
<dbReference type="PROSITE" id="PS50949">
    <property type="entry name" value="HTH_GNTR"/>
    <property type="match status" value="1"/>
</dbReference>
<dbReference type="GO" id="GO:0008483">
    <property type="term" value="F:transaminase activity"/>
    <property type="evidence" value="ECO:0007669"/>
    <property type="project" value="UniProtKB-KW"/>
</dbReference>
<dbReference type="GeneID" id="44998773"/>
<dbReference type="Pfam" id="PF00155">
    <property type="entry name" value="Aminotran_1_2"/>
    <property type="match status" value="1"/>
</dbReference>
<accession>Q97GR9</accession>
<comment type="similarity">
    <text evidence="1">In the C-terminal section; belongs to the class-I pyridoxal-phosphate-dependent aminotransferase family.</text>
</comment>
<keyword evidence="7" id="KW-0808">Transferase</keyword>
<evidence type="ECO:0000313" key="8">
    <source>
        <dbReference type="Proteomes" id="UP000000814"/>
    </source>
</evidence>
<dbReference type="InterPro" id="IPR036390">
    <property type="entry name" value="WH_DNA-bd_sf"/>
</dbReference>
<dbReference type="CDD" id="cd07377">
    <property type="entry name" value="WHTH_GntR"/>
    <property type="match status" value="1"/>
</dbReference>
<dbReference type="HOGENOM" id="CLU_017584_0_0_9"/>
<dbReference type="InterPro" id="IPR051446">
    <property type="entry name" value="HTH_trans_reg/aminotransferase"/>
</dbReference>
<keyword evidence="2" id="KW-0663">Pyridoxal phosphate</keyword>
<evidence type="ECO:0000259" key="6">
    <source>
        <dbReference type="PROSITE" id="PS50949"/>
    </source>
</evidence>
<feature type="domain" description="HTH gntR-type" evidence="6">
    <location>
        <begin position="12"/>
        <end position="80"/>
    </location>
</feature>
<dbReference type="SUPFAM" id="SSF46785">
    <property type="entry name" value="Winged helix' DNA-binding domain"/>
    <property type="match status" value="1"/>
</dbReference>
<dbReference type="EMBL" id="AE001437">
    <property type="protein sequence ID" value="AAK80253.1"/>
    <property type="molecule type" value="Genomic_DNA"/>
</dbReference>
<dbReference type="CDD" id="cd00609">
    <property type="entry name" value="AAT_like"/>
    <property type="match status" value="1"/>
</dbReference>
<name>Q97GR9_CLOAB</name>
<sequence length="467" mass="54431">MEKYKICFEEEIPKYIQIAKNIKKLIDNGEVCDGEKLPSIRKLSEFLGVNNDTIVNVYKKLQSEGYAFLKMGSGTYAKKRDINKRLLRDYSNTFKRISKEDYDDYVDFAEENPCAEFFPVDNFKKVINEVLDRDGVDALSYEETLGYEGLRSNISKYFWNGEIDSERILIVSGAQQGIDIISKAIVNVNDNIIVEKPTYSGALSIFKWRRANIFEVDMECGGINIDEFEKILKKNNIKCFYTMSYFQNPTGLSYSYEKKKKIIELANKYDFYIIEDDYLSEIRYDERIDYTSFKAIDEGDRVIYIKSFSKIFLPGIRIGYLVMPSKIKEQIENSKINTDISTSSLMQRALDLYIKNGYWKKYINEINIIYEKRYNFMINNFSSVLKDKVQFISPGGGFSFYLKINDLIKKSCIDLFYECKRNKVLITPGVFFYKDAANGLNYFKVGFSKTNEDKIQRGIDVINSILK</sequence>
<evidence type="ECO:0000256" key="1">
    <source>
        <dbReference type="ARBA" id="ARBA00005384"/>
    </source>
</evidence>
<dbReference type="Proteomes" id="UP000000814">
    <property type="component" value="Chromosome"/>
</dbReference>
<reference evidence="7 8" key="1">
    <citation type="journal article" date="2001" name="J. Bacteriol.">
        <title>Genome sequence and comparative analysis of the solvent-producing bacterium Clostridium acetobutylicum.</title>
        <authorList>
            <person name="Nolling J."/>
            <person name="Breton G."/>
            <person name="Omelchenko M.V."/>
            <person name="Makarova K.S."/>
            <person name="Zeng Q."/>
            <person name="Gibson R."/>
            <person name="Lee H.M."/>
            <person name="Dubois J."/>
            <person name="Qiu D."/>
            <person name="Hitti J."/>
            <person name="Wolf Y.I."/>
            <person name="Tatusov R.L."/>
            <person name="Sabathe F."/>
            <person name="Doucette-Stamm L."/>
            <person name="Soucaille P."/>
            <person name="Daly M.J."/>
            <person name="Bennett G.N."/>
            <person name="Koonin E.V."/>
            <person name="Smith D.R."/>
        </authorList>
    </citation>
    <scope>NUCLEOTIDE SEQUENCE [LARGE SCALE GENOMIC DNA]</scope>
    <source>
        <strain evidence="8">ATCC 824 / DSM 792 / JCM 1419 / LMG 5710 / VKM B-1787</strain>
    </source>
</reference>
<evidence type="ECO:0000313" key="7">
    <source>
        <dbReference type="EMBL" id="AAK80253.1"/>
    </source>
</evidence>
<gene>
    <name evidence="7" type="ordered locus">CA_C2297</name>
</gene>
<dbReference type="GO" id="GO:0003700">
    <property type="term" value="F:DNA-binding transcription factor activity"/>
    <property type="evidence" value="ECO:0007669"/>
    <property type="project" value="InterPro"/>
</dbReference>
<dbReference type="KEGG" id="cac:CA_C2297"/>
<dbReference type="GO" id="GO:0030170">
    <property type="term" value="F:pyridoxal phosphate binding"/>
    <property type="evidence" value="ECO:0007669"/>
    <property type="project" value="InterPro"/>
</dbReference>
<dbReference type="OrthoDB" id="9802328at2"/>
<proteinExistence type="inferred from homology"/>
<evidence type="ECO:0000256" key="2">
    <source>
        <dbReference type="ARBA" id="ARBA00022898"/>
    </source>
</evidence>
<dbReference type="InterPro" id="IPR015424">
    <property type="entry name" value="PyrdxlP-dep_Trfase"/>
</dbReference>
<dbReference type="AlphaFoldDB" id="Q97GR9"/>
<dbReference type="SUPFAM" id="SSF53383">
    <property type="entry name" value="PLP-dependent transferases"/>
    <property type="match status" value="1"/>
</dbReference>
<evidence type="ECO:0000256" key="4">
    <source>
        <dbReference type="ARBA" id="ARBA00023125"/>
    </source>
</evidence>
<dbReference type="PANTHER" id="PTHR46577">
    <property type="entry name" value="HTH-TYPE TRANSCRIPTIONAL REGULATORY PROTEIN GABR"/>
    <property type="match status" value="1"/>
</dbReference>
<dbReference type="Gene3D" id="1.10.10.10">
    <property type="entry name" value="Winged helix-like DNA-binding domain superfamily/Winged helix DNA-binding domain"/>
    <property type="match status" value="1"/>
</dbReference>